<comment type="caution">
    <text evidence="1">The sequence shown here is derived from an EMBL/GenBank/DDBJ whole genome shotgun (WGS) entry which is preliminary data.</text>
</comment>
<gene>
    <name evidence="1" type="ORF">BcabD6B2_20970</name>
</gene>
<dbReference type="RefSeq" id="XP_067714731.1">
    <property type="nucleotide sequence ID" value="XM_067858630.1"/>
</dbReference>
<keyword evidence="2" id="KW-1185">Reference proteome</keyword>
<dbReference type="AlphaFoldDB" id="A0AAV4LQZ5"/>
<name>A0AAV4LQZ5_BABCB</name>
<evidence type="ECO:0000313" key="2">
    <source>
        <dbReference type="Proteomes" id="UP001497744"/>
    </source>
</evidence>
<protein>
    <submittedName>
        <fullName evidence="1">Sigma-70 family RNA polymerase sigma factor</fullName>
    </submittedName>
</protein>
<dbReference type="Proteomes" id="UP001497744">
    <property type="component" value="Unassembled WGS sequence"/>
</dbReference>
<reference evidence="1 2" key="1">
    <citation type="submission" date="2021-06" db="EMBL/GenBank/DDBJ databases">
        <title>Genome sequence of Babesia caballi.</title>
        <authorList>
            <person name="Yamagishi J."/>
            <person name="Kidaka T."/>
            <person name="Ochi A."/>
        </authorList>
    </citation>
    <scope>NUCLEOTIDE SEQUENCE [LARGE SCALE GENOMIC DNA]</scope>
    <source>
        <strain evidence="1">USDA-D6B2</strain>
    </source>
</reference>
<organism evidence="1 2">
    <name type="scientific">Babesia caballi</name>
    <dbReference type="NCBI Taxonomy" id="5871"/>
    <lineage>
        <taxon>Eukaryota</taxon>
        <taxon>Sar</taxon>
        <taxon>Alveolata</taxon>
        <taxon>Apicomplexa</taxon>
        <taxon>Aconoidasida</taxon>
        <taxon>Piroplasmida</taxon>
        <taxon>Babesiidae</taxon>
        <taxon>Babesia</taxon>
    </lineage>
</organism>
<dbReference type="EMBL" id="BPLF01000002">
    <property type="protein sequence ID" value="GIX62662.1"/>
    <property type="molecule type" value="Genomic_DNA"/>
</dbReference>
<proteinExistence type="predicted"/>
<accession>A0AAV4LQZ5</accession>
<dbReference type="GeneID" id="94194143"/>
<evidence type="ECO:0000313" key="1">
    <source>
        <dbReference type="EMBL" id="GIX62662.1"/>
    </source>
</evidence>
<sequence>MVMHCHGRLKPNIGYPPLVGVSRRHSVDSERAVELELREALEGLRGKAELDVVGPKGEGLVDFCDLRVDVAAIQLYSPDC</sequence>